<sequence>MRSLITTVALAGCCFAAGAALADGVHKGNQRGPAGIAEGEALLPARAKLLKQGWRPTRRHSSDGYEYSGAELQLTGHKIFEVDSCSMDSSRCILYYSKKGKCLRMDSIGEQLRDMTVTRWADECPDAPPKASVVATD</sequence>
<name>A0A7X0CCY0_9BURK</name>
<dbReference type="EMBL" id="JACHBX010000001">
    <property type="protein sequence ID" value="MBB6133240.1"/>
    <property type="molecule type" value="Genomic_DNA"/>
</dbReference>
<dbReference type="Proteomes" id="UP000540787">
    <property type="component" value="Unassembled WGS sequence"/>
</dbReference>
<protein>
    <recommendedName>
        <fullName evidence="4">Beta/gamma crystallin 'Greek key' domain-containing protein</fullName>
    </recommendedName>
</protein>
<evidence type="ECO:0000313" key="2">
    <source>
        <dbReference type="EMBL" id="MBB6133240.1"/>
    </source>
</evidence>
<keyword evidence="1" id="KW-0732">Signal</keyword>
<comment type="caution">
    <text evidence="2">The sequence shown here is derived from an EMBL/GenBank/DDBJ whole genome shotgun (WGS) entry which is preliminary data.</text>
</comment>
<dbReference type="AlphaFoldDB" id="A0A7X0CCY0"/>
<feature type="chain" id="PRO_5031206397" description="Beta/gamma crystallin 'Greek key' domain-containing protein" evidence="1">
    <location>
        <begin position="23"/>
        <end position="137"/>
    </location>
</feature>
<keyword evidence="3" id="KW-1185">Reference proteome</keyword>
<evidence type="ECO:0000313" key="3">
    <source>
        <dbReference type="Proteomes" id="UP000540787"/>
    </source>
</evidence>
<accession>A0A7X0CCY0</accession>
<gene>
    <name evidence="2" type="ORF">HD842_001351</name>
</gene>
<evidence type="ECO:0008006" key="4">
    <source>
        <dbReference type="Google" id="ProtNLM"/>
    </source>
</evidence>
<dbReference type="RefSeq" id="WP_183552532.1">
    <property type="nucleotide sequence ID" value="NZ_JACHBX010000001.1"/>
</dbReference>
<reference evidence="2 3" key="1">
    <citation type="submission" date="2020-08" db="EMBL/GenBank/DDBJ databases">
        <title>The Agave Microbiome: Exploring the role of microbial communities in plant adaptations to desert environments.</title>
        <authorList>
            <person name="Partida-Martinez L.P."/>
        </authorList>
    </citation>
    <scope>NUCLEOTIDE SEQUENCE [LARGE SCALE GENOMIC DNA]</scope>
    <source>
        <strain evidence="2 3">AT3.2</strain>
    </source>
</reference>
<evidence type="ECO:0000256" key="1">
    <source>
        <dbReference type="SAM" id="SignalP"/>
    </source>
</evidence>
<organism evidence="2 3">
    <name type="scientific">Massilia aurea</name>
    <dbReference type="NCBI Taxonomy" id="373040"/>
    <lineage>
        <taxon>Bacteria</taxon>
        <taxon>Pseudomonadati</taxon>
        <taxon>Pseudomonadota</taxon>
        <taxon>Betaproteobacteria</taxon>
        <taxon>Burkholderiales</taxon>
        <taxon>Oxalobacteraceae</taxon>
        <taxon>Telluria group</taxon>
        <taxon>Massilia</taxon>
    </lineage>
</organism>
<proteinExistence type="predicted"/>
<feature type="signal peptide" evidence="1">
    <location>
        <begin position="1"/>
        <end position="22"/>
    </location>
</feature>